<evidence type="ECO:0000313" key="9">
    <source>
        <dbReference type="Proteomes" id="UP001158576"/>
    </source>
</evidence>
<dbReference type="InterPro" id="IPR018097">
    <property type="entry name" value="EGF_Ca-bd_CS"/>
</dbReference>
<feature type="compositionally biased region" description="Polar residues" evidence="5">
    <location>
        <begin position="1"/>
        <end position="19"/>
    </location>
</feature>
<keyword evidence="2" id="KW-0677">Repeat</keyword>
<dbReference type="Gene3D" id="2.10.25.10">
    <property type="entry name" value="Laminin"/>
    <property type="match status" value="2"/>
</dbReference>
<dbReference type="SUPFAM" id="SSF57196">
    <property type="entry name" value="EGF/Laminin"/>
    <property type="match status" value="1"/>
</dbReference>
<dbReference type="InterPro" id="IPR001881">
    <property type="entry name" value="EGF-like_Ca-bd_dom"/>
</dbReference>
<evidence type="ECO:0000313" key="8">
    <source>
        <dbReference type="EMBL" id="CAG5113806.1"/>
    </source>
</evidence>
<dbReference type="PANTHER" id="PTHR24034">
    <property type="entry name" value="EGF-LIKE DOMAIN-CONTAINING PROTEIN"/>
    <property type="match status" value="1"/>
</dbReference>
<dbReference type="EMBL" id="OU015567">
    <property type="protein sequence ID" value="CAG5113806.1"/>
    <property type="molecule type" value="Genomic_DNA"/>
</dbReference>
<organism evidence="8 9">
    <name type="scientific">Oikopleura dioica</name>
    <name type="common">Tunicate</name>
    <dbReference type="NCBI Taxonomy" id="34765"/>
    <lineage>
        <taxon>Eukaryota</taxon>
        <taxon>Metazoa</taxon>
        <taxon>Chordata</taxon>
        <taxon>Tunicata</taxon>
        <taxon>Appendicularia</taxon>
        <taxon>Copelata</taxon>
        <taxon>Oikopleuridae</taxon>
        <taxon>Oikopleura</taxon>
    </lineage>
</organism>
<evidence type="ECO:0000256" key="2">
    <source>
        <dbReference type="ARBA" id="ARBA00022737"/>
    </source>
</evidence>
<evidence type="ECO:0000256" key="4">
    <source>
        <dbReference type="PROSITE-ProRule" id="PRU00076"/>
    </source>
</evidence>
<keyword evidence="3" id="KW-1015">Disulfide bond</keyword>
<dbReference type="InterPro" id="IPR000152">
    <property type="entry name" value="EGF-type_Asp/Asn_hydroxyl_site"/>
</dbReference>
<dbReference type="InterPro" id="IPR026823">
    <property type="entry name" value="cEGF"/>
</dbReference>
<sequence length="390" mass="44187">MPENISLQTTTETAGSATNRHPRINDPPPPYKRGDPPPAYAEIEFNSRRDFILEVIPESPTPSFQTSLGDTFAIYENPTLAGSTRGGRQDKFSRVYLWLVLFLGLVALRYLFFTWQLSRVASKFDHHDSPDYFISWKEDPDLLHDETKTIVASAGFTANAARDACSHNPCEFKCTPIDDVKFTCSCPEGYDIAAFDKKRCVDIDECANLDLSPCSKAESCYNFDGGFECVCDKVNTGFKDGKCQFEDPCESFPCGKLRNCVLDEDNSPRCELNILTYYKKAKNLSENIRARLGSALNRGRGRNLKRLQVVEDQFRKYLIERNDDCEYQVDALETVLKSVESKLDHLSDAEVEEHVFMLEEIFGGKMLCLDSVGHELAIEMKIDRKKHANN</sequence>
<comment type="caution">
    <text evidence="4">Lacks conserved residue(s) required for the propagation of feature annotation.</text>
</comment>
<evidence type="ECO:0000256" key="6">
    <source>
        <dbReference type="SAM" id="Phobius"/>
    </source>
</evidence>
<feature type="transmembrane region" description="Helical" evidence="6">
    <location>
        <begin position="95"/>
        <end position="115"/>
    </location>
</feature>
<feature type="region of interest" description="Disordered" evidence="5">
    <location>
        <begin position="1"/>
        <end position="38"/>
    </location>
</feature>
<protein>
    <submittedName>
        <fullName evidence="8">Oidioi.mRNA.OKI2018_I69.chr2.g7896.t1.cds</fullName>
    </submittedName>
</protein>
<proteinExistence type="predicted"/>
<evidence type="ECO:0000256" key="5">
    <source>
        <dbReference type="SAM" id="MobiDB-lite"/>
    </source>
</evidence>
<keyword evidence="1 4" id="KW-0245">EGF-like domain</keyword>
<dbReference type="PROSITE" id="PS50026">
    <property type="entry name" value="EGF_3"/>
    <property type="match status" value="1"/>
</dbReference>
<name>A0ABN7TB41_OIKDI</name>
<dbReference type="SMART" id="SM00179">
    <property type="entry name" value="EGF_CA"/>
    <property type="match status" value="2"/>
</dbReference>
<dbReference type="CDD" id="cd00054">
    <property type="entry name" value="EGF_CA"/>
    <property type="match status" value="1"/>
</dbReference>
<feature type="domain" description="EGF-like" evidence="7">
    <location>
        <begin position="202"/>
        <end position="244"/>
    </location>
</feature>
<keyword evidence="6" id="KW-0472">Membrane</keyword>
<dbReference type="PROSITE" id="PS00010">
    <property type="entry name" value="ASX_HYDROXYL"/>
    <property type="match status" value="1"/>
</dbReference>
<keyword evidence="6" id="KW-1133">Transmembrane helix</keyword>
<dbReference type="PANTHER" id="PTHR24034:SF89">
    <property type="entry name" value="COMPLEMENT COMPONENT C1Q RECEPTOR"/>
    <property type="match status" value="1"/>
</dbReference>
<dbReference type="SMART" id="SM00181">
    <property type="entry name" value="EGF"/>
    <property type="match status" value="2"/>
</dbReference>
<keyword evidence="6" id="KW-0812">Transmembrane</keyword>
<keyword evidence="9" id="KW-1185">Reference proteome</keyword>
<dbReference type="PROSITE" id="PS01187">
    <property type="entry name" value="EGF_CA"/>
    <property type="match status" value="1"/>
</dbReference>
<evidence type="ECO:0000256" key="1">
    <source>
        <dbReference type="ARBA" id="ARBA00022536"/>
    </source>
</evidence>
<dbReference type="InterPro" id="IPR050751">
    <property type="entry name" value="ECM_structural_protein"/>
</dbReference>
<evidence type="ECO:0000259" key="7">
    <source>
        <dbReference type="PROSITE" id="PS50026"/>
    </source>
</evidence>
<dbReference type="Pfam" id="PF12662">
    <property type="entry name" value="cEGF"/>
    <property type="match status" value="1"/>
</dbReference>
<gene>
    <name evidence="8" type="ORF">OKIOD_LOCUS16661</name>
</gene>
<dbReference type="InterPro" id="IPR000742">
    <property type="entry name" value="EGF"/>
</dbReference>
<reference evidence="8 9" key="1">
    <citation type="submission" date="2021-04" db="EMBL/GenBank/DDBJ databases">
        <authorList>
            <person name="Bliznina A."/>
        </authorList>
    </citation>
    <scope>NUCLEOTIDE SEQUENCE [LARGE SCALE GENOMIC DNA]</scope>
</reference>
<feature type="compositionally biased region" description="Pro residues" evidence="5">
    <location>
        <begin position="25"/>
        <end position="38"/>
    </location>
</feature>
<evidence type="ECO:0000256" key="3">
    <source>
        <dbReference type="ARBA" id="ARBA00023157"/>
    </source>
</evidence>
<dbReference type="Proteomes" id="UP001158576">
    <property type="component" value="Chromosome 2"/>
</dbReference>
<accession>A0ABN7TB41</accession>